<dbReference type="AlphaFoldDB" id="A0A9I9EAJ8"/>
<protein>
    <submittedName>
        <fullName evidence="1">Uncharacterized protein</fullName>
    </submittedName>
</protein>
<evidence type="ECO:0000313" key="1">
    <source>
        <dbReference type="EnsemblPlants" id="MELO3C030922.2.1"/>
    </source>
</evidence>
<name>A0A9I9EAJ8_CUCME</name>
<reference evidence="1" key="1">
    <citation type="submission" date="2023-03" db="UniProtKB">
        <authorList>
            <consortium name="EnsemblPlants"/>
        </authorList>
    </citation>
    <scope>IDENTIFICATION</scope>
</reference>
<sequence length="83" mass="9369">SGVAKAIKSEYYASHISPLSSPPLNLRPSELRRTTHRPQVVAIKFPPPWLPYLHGCFDSFFEYSITLKASQVAHDQNFLRSGL</sequence>
<organism evidence="1">
    <name type="scientific">Cucumis melo</name>
    <name type="common">Muskmelon</name>
    <dbReference type="NCBI Taxonomy" id="3656"/>
    <lineage>
        <taxon>Eukaryota</taxon>
        <taxon>Viridiplantae</taxon>
        <taxon>Streptophyta</taxon>
        <taxon>Embryophyta</taxon>
        <taxon>Tracheophyta</taxon>
        <taxon>Spermatophyta</taxon>
        <taxon>Magnoliopsida</taxon>
        <taxon>eudicotyledons</taxon>
        <taxon>Gunneridae</taxon>
        <taxon>Pentapetalae</taxon>
        <taxon>rosids</taxon>
        <taxon>fabids</taxon>
        <taxon>Cucurbitales</taxon>
        <taxon>Cucurbitaceae</taxon>
        <taxon>Benincaseae</taxon>
        <taxon>Cucumis</taxon>
    </lineage>
</organism>
<accession>A0A9I9EAJ8</accession>
<proteinExistence type="predicted"/>
<dbReference type="EnsemblPlants" id="MELO3C030922.2.1">
    <property type="protein sequence ID" value="MELO3C030922.2.1"/>
    <property type="gene ID" value="MELO3C030922.2"/>
</dbReference>
<dbReference type="Gramene" id="MELO3C030922.2.1">
    <property type="protein sequence ID" value="MELO3C030922.2.1"/>
    <property type="gene ID" value="MELO3C030922.2"/>
</dbReference>